<keyword evidence="3 5" id="KW-1133">Transmembrane helix</keyword>
<evidence type="ECO:0008006" key="11">
    <source>
        <dbReference type="Google" id="ProtNLM"/>
    </source>
</evidence>
<feature type="transmembrane region" description="Helical" evidence="5">
    <location>
        <begin position="80"/>
        <end position="102"/>
    </location>
</feature>
<dbReference type="Proteomes" id="UP000234275">
    <property type="component" value="Unassembled WGS sequence"/>
</dbReference>
<evidence type="ECO:0000313" key="9">
    <source>
        <dbReference type="EMBL" id="PLB53541.1"/>
    </source>
</evidence>
<dbReference type="PANTHER" id="PTHR37994:SF3">
    <property type="entry name" value="ER TRANSPORTER 6TM N-TERMINAL DOMAIN-CONTAINING PROTEIN"/>
    <property type="match status" value="1"/>
</dbReference>
<keyword evidence="4 5" id="KW-0472">Membrane</keyword>
<feature type="transmembrane region" description="Helical" evidence="5">
    <location>
        <begin position="551"/>
        <end position="571"/>
    </location>
</feature>
<dbReference type="OrthoDB" id="2274698at2759"/>
<dbReference type="PANTHER" id="PTHR37994">
    <property type="entry name" value="ARAE_2_N DOMAIN-CONTAINING PROTEIN-RELATED"/>
    <property type="match status" value="1"/>
</dbReference>
<dbReference type="GO" id="GO:0016020">
    <property type="term" value="C:membrane"/>
    <property type="evidence" value="ECO:0007669"/>
    <property type="project" value="UniProtKB-SubCell"/>
</dbReference>
<dbReference type="Pfam" id="PF10337">
    <property type="entry name" value="ArAE_2_N"/>
    <property type="match status" value="1"/>
</dbReference>
<evidence type="ECO:0000256" key="4">
    <source>
        <dbReference type="ARBA" id="ARBA00023136"/>
    </source>
</evidence>
<gene>
    <name evidence="9" type="ORF">P170DRAFT_435148</name>
</gene>
<feature type="transmembrane region" description="Helical" evidence="5">
    <location>
        <begin position="499"/>
        <end position="517"/>
    </location>
</feature>
<dbReference type="InterPro" id="IPR018820">
    <property type="entry name" value="BRE4-related_DUF2421"/>
</dbReference>
<evidence type="ECO:0000259" key="6">
    <source>
        <dbReference type="Pfam" id="PF10334"/>
    </source>
</evidence>
<evidence type="ECO:0000259" key="8">
    <source>
        <dbReference type="Pfam" id="PF13515"/>
    </source>
</evidence>
<evidence type="ECO:0000313" key="10">
    <source>
        <dbReference type="Proteomes" id="UP000234275"/>
    </source>
</evidence>
<evidence type="ECO:0000256" key="3">
    <source>
        <dbReference type="ARBA" id="ARBA00022989"/>
    </source>
</evidence>
<dbReference type="AlphaFoldDB" id="A0A2I2GKZ0"/>
<dbReference type="InterPro" id="IPR018823">
    <property type="entry name" value="ArAE_2_N"/>
</dbReference>
<dbReference type="Pfam" id="PF10334">
    <property type="entry name" value="BRE4"/>
    <property type="match status" value="1"/>
</dbReference>
<dbReference type="VEuPathDB" id="FungiDB:P170DRAFT_435148"/>
<evidence type="ECO:0000256" key="5">
    <source>
        <dbReference type="SAM" id="Phobius"/>
    </source>
</evidence>
<feature type="transmembrane region" description="Helical" evidence="5">
    <location>
        <begin position="114"/>
        <end position="139"/>
    </location>
</feature>
<feature type="domain" description="DUF2421" evidence="6">
    <location>
        <begin position="663"/>
        <end position="879"/>
    </location>
</feature>
<keyword evidence="2 5" id="KW-0812">Transmembrane</keyword>
<comment type="subcellular location">
    <subcellularLocation>
        <location evidence="1">Membrane</location>
        <topology evidence="1">Multi-pass membrane protein</topology>
    </subcellularLocation>
</comment>
<feature type="transmembrane region" description="Helical" evidence="5">
    <location>
        <begin position="603"/>
        <end position="624"/>
    </location>
</feature>
<evidence type="ECO:0000259" key="7">
    <source>
        <dbReference type="Pfam" id="PF10337"/>
    </source>
</evidence>
<dbReference type="Pfam" id="PF13515">
    <property type="entry name" value="FUSC_2"/>
    <property type="match status" value="1"/>
</dbReference>
<feature type="domain" description="Integral membrane bound transporter" evidence="8">
    <location>
        <begin position="527"/>
        <end position="659"/>
    </location>
</feature>
<feature type="domain" description="Putative ER transporter 6TM N-terminal" evidence="7">
    <location>
        <begin position="1"/>
        <end position="349"/>
    </location>
</feature>
<protein>
    <recommendedName>
        <fullName evidence="11">ER transporter 6TM N-terminal domain-containing protein</fullName>
    </recommendedName>
</protein>
<feature type="transmembrane region" description="Helical" evidence="5">
    <location>
        <begin position="51"/>
        <end position="68"/>
    </location>
</feature>
<feature type="transmembrane region" description="Helical" evidence="5">
    <location>
        <begin position="645"/>
        <end position="663"/>
    </location>
</feature>
<reference evidence="9 10" key="1">
    <citation type="submission" date="2016-12" db="EMBL/GenBank/DDBJ databases">
        <title>The genomes of Aspergillus section Nigri reveals drivers in fungal speciation.</title>
        <authorList>
            <consortium name="DOE Joint Genome Institute"/>
            <person name="Vesth T.C."/>
            <person name="Nybo J."/>
            <person name="Theobald S."/>
            <person name="Brandl J."/>
            <person name="Frisvad J.C."/>
            <person name="Nielsen K.F."/>
            <person name="Lyhne E.K."/>
            <person name="Kogle M.E."/>
            <person name="Kuo A."/>
            <person name="Riley R."/>
            <person name="Clum A."/>
            <person name="Nolan M."/>
            <person name="Lipzen A."/>
            <person name="Salamov A."/>
            <person name="Henrissat B."/>
            <person name="Wiebenga A."/>
            <person name="De Vries R.P."/>
            <person name="Grigoriev I.V."/>
            <person name="Mortensen U.H."/>
            <person name="Andersen M.R."/>
            <person name="Baker S.E."/>
        </authorList>
    </citation>
    <scope>NUCLEOTIDE SEQUENCE [LARGE SCALE GENOMIC DNA]</scope>
    <source>
        <strain evidence="9 10">IBT 23096</strain>
    </source>
</reference>
<keyword evidence="10" id="KW-1185">Reference proteome</keyword>
<dbReference type="GeneID" id="36556569"/>
<proteinExistence type="predicted"/>
<dbReference type="STRING" id="1392250.A0A2I2GKZ0"/>
<accession>A0A2I2GKZ0</accession>
<dbReference type="EMBL" id="MSFO01000002">
    <property type="protein sequence ID" value="PLB53541.1"/>
    <property type="molecule type" value="Genomic_DNA"/>
</dbReference>
<comment type="caution">
    <text evidence="9">The sequence shown here is derived from an EMBL/GenBank/DDBJ whole genome shotgun (WGS) entry which is preliminary data.</text>
</comment>
<dbReference type="InterPro" id="IPR049453">
    <property type="entry name" value="Memb_transporter_dom"/>
</dbReference>
<feature type="transmembrane region" description="Helical" evidence="5">
    <location>
        <begin position="578"/>
        <end position="597"/>
    </location>
</feature>
<evidence type="ECO:0000256" key="1">
    <source>
        <dbReference type="ARBA" id="ARBA00004141"/>
    </source>
</evidence>
<evidence type="ECO:0000256" key="2">
    <source>
        <dbReference type="ARBA" id="ARBA00022692"/>
    </source>
</evidence>
<dbReference type="RefSeq" id="XP_024708843.1">
    <property type="nucleotide sequence ID" value="XM_024848870.1"/>
</dbReference>
<name>A0A2I2GKZ0_9EURO</name>
<sequence>MKAAFAARPDSQTQARLQALQQQVAADSQQTGLEATFLAQKSIYDGFMLDARVTVVFYVMICLFVYAVSRLRVANPKFALVQIFGIIIADLFLLFGPVLPSFSALLPRVLVEPGAIGVGLGVVCNVIFFAQSASSAILAKMEQLVEMGEKPLQCTRSRFSGSPADLGELEASKAKTIAVFKAMEPALAFLPLDVSWGRWSPEDVGSLHEPLQRAMIANMSLLDFHISHVRSDKQLEQIPMSSGEGNGVDLAERPPRVGGHQLQESADLMHALRSPEEVLMRAQTREALRASTTELLHLASESLSMVAQSIHTVNSGAWFCRTPFEDISKLITRGEILRTSIDSARAACKTETTTRLLESHAEIFDADGQLKSRDQLGPHSLRGLVLGMVVEERILGAAGAIEELLNRVTHLLRHRSKVRLWLPSRVRYAFSWLVNGHQTTPTPHLAANGGRDPDVVAEQTKEAHRRLRISRGHGRPVRRSLLTRAIVAVYHWLTDAGGMYALRMVIVTIATAIPGSLPSTAGFYYREKGIWGLITAQTTLLVYMADFTVSLVGRTVGTVVGGVMGMLAWYVGSGHGPGNAYGLAAITAVMTLILMWWRLFLPPAFTMAAIMSGATFMLVIGFSYDDTHLSQYGLPGHGYEAFYKRLVTVLLGFVAAFIVQIFPRPPSATRHTCKTLSNTVRTLSDHYALLLSHWGRTHPGTRADRSSPVGVVAEKISLDVAETLLSAQQSIALLKFEMTLGPFDSQTLSDAVRLCQDMNQALGRLLLLSDSLPGPLQDRLSHSVGILDDHHIGDIMGVLGIVEQAFRLGLPLPERLPTPLIKRCYESWHDQHRAAQLSTELVRDENYRRYCVGLSAYLKFLAAIDELVLVLKGALGESHVVRRWDGDEQV</sequence>
<organism evidence="9 10">
    <name type="scientific">Aspergillus steynii IBT 23096</name>
    <dbReference type="NCBI Taxonomy" id="1392250"/>
    <lineage>
        <taxon>Eukaryota</taxon>
        <taxon>Fungi</taxon>
        <taxon>Dikarya</taxon>
        <taxon>Ascomycota</taxon>
        <taxon>Pezizomycotina</taxon>
        <taxon>Eurotiomycetes</taxon>
        <taxon>Eurotiomycetidae</taxon>
        <taxon>Eurotiales</taxon>
        <taxon>Aspergillaceae</taxon>
        <taxon>Aspergillus</taxon>
        <taxon>Aspergillus subgen. Circumdati</taxon>
    </lineage>
</organism>